<feature type="coiled-coil region" evidence="9">
    <location>
        <begin position="287"/>
        <end position="321"/>
    </location>
</feature>
<comment type="similarity">
    <text evidence="2">Belongs to the syntaxin family.</text>
</comment>
<keyword evidence="4 11" id="KW-0812">Transmembrane</keyword>
<keyword evidence="6 11" id="KW-1133">Transmembrane helix</keyword>
<evidence type="ECO:0000256" key="7">
    <source>
        <dbReference type="ARBA" id="ARBA00023054"/>
    </source>
</evidence>
<proteinExistence type="inferred from homology"/>
<evidence type="ECO:0000313" key="13">
    <source>
        <dbReference type="Proteomes" id="UP001175271"/>
    </source>
</evidence>
<evidence type="ECO:0000256" key="3">
    <source>
        <dbReference type="ARBA" id="ARBA00022448"/>
    </source>
</evidence>
<evidence type="ECO:0000256" key="5">
    <source>
        <dbReference type="ARBA" id="ARBA00022927"/>
    </source>
</evidence>
<evidence type="ECO:0000256" key="1">
    <source>
        <dbReference type="ARBA" id="ARBA00004211"/>
    </source>
</evidence>
<reference evidence="12" key="1">
    <citation type="submission" date="2023-06" db="EMBL/GenBank/DDBJ databases">
        <title>Genomic analysis of the entomopathogenic nematode Steinernema hermaphroditum.</title>
        <authorList>
            <person name="Schwarz E.M."/>
            <person name="Heppert J.K."/>
            <person name="Baniya A."/>
            <person name="Schwartz H.T."/>
            <person name="Tan C.-H."/>
            <person name="Antoshechkin I."/>
            <person name="Sternberg P.W."/>
            <person name="Goodrich-Blair H."/>
            <person name="Dillman A.R."/>
        </authorList>
    </citation>
    <scope>NUCLEOTIDE SEQUENCE</scope>
    <source>
        <strain evidence="12">PS9179</strain>
        <tissue evidence="12">Whole animal</tissue>
    </source>
</reference>
<comment type="caution">
    <text evidence="12">The sequence shown here is derived from an EMBL/GenBank/DDBJ whole genome shotgun (WGS) entry which is preliminary data.</text>
</comment>
<feature type="region of interest" description="Disordered" evidence="10">
    <location>
        <begin position="30"/>
        <end position="50"/>
    </location>
</feature>
<evidence type="ECO:0000256" key="10">
    <source>
        <dbReference type="SAM" id="MobiDB-lite"/>
    </source>
</evidence>
<comment type="subcellular location">
    <subcellularLocation>
        <location evidence="1">Membrane</location>
        <topology evidence="1">Single-pass type IV membrane protein</topology>
    </subcellularLocation>
</comment>
<organism evidence="12 13">
    <name type="scientific">Steinernema hermaphroditum</name>
    <dbReference type="NCBI Taxonomy" id="289476"/>
    <lineage>
        <taxon>Eukaryota</taxon>
        <taxon>Metazoa</taxon>
        <taxon>Ecdysozoa</taxon>
        <taxon>Nematoda</taxon>
        <taxon>Chromadorea</taxon>
        <taxon>Rhabditida</taxon>
        <taxon>Tylenchina</taxon>
        <taxon>Panagrolaimomorpha</taxon>
        <taxon>Strongyloidoidea</taxon>
        <taxon>Steinernematidae</taxon>
        <taxon>Steinernema</taxon>
    </lineage>
</organism>
<evidence type="ECO:0008006" key="14">
    <source>
        <dbReference type="Google" id="ProtNLM"/>
    </source>
</evidence>
<gene>
    <name evidence="12" type="ORF">QR680_006660</name>
</gene>
<sequence length="383" mass="43978">MKMAVGDNTALFRARAKTILLMKEARKKKEGGDEDVNVGTEEMGGTEPSPNYRAYNTKCVQIADTITELRNLVLEKRASYVLTMGASDSFGAIPIRQTMTDVERNQLDEETDRAMKLCSSQITHLQSTIRKDETLRADDESKHLLSVCKVLDVYLKSICQMITQMRTVRLNKTQSRQRYSRLSTLVDLYKTSVAAKAKRESAKIKEEESDGWESMGSQEDLLGHSVWSSVPVKEEKQPLIANKADPRPDALRKKNVDQMDIDRNALREPEPEQQLTEAERVQFAMENEQLRQRFQHSNTEIEAIEKQFSELQRLQETFTEKVMDQERDISRVNEVASSTVENIKDGNELIRQAIKKSASRRVIFLFCLIVLTFTLLFLDWYNP</sequence>
<dbReference type="Gene3D" id="1.20.5.110">
    <property type="match status" value="1"/>
</dbReference>
<dbReference type="PANTHER" id="PTHR15959:SF0">
    <property type="entry name" value="SYNTAXIN-18"/>
    <property type="match status" value="1"/>
</dbReference>
<dbReference type="PANTHER" id="PTHR15959">
    <property type="entry name" value="SYNTAXIN-18"/>
    <property type="match status" value="1"/>
</dbReference>
<dbReference type="GO" id="GO:0006890">
    <property type="term" value="P:retrograde vesicle-mediated transport, Golgi to endoplasmic reticulum"/>
    <property type="evidence" value="ECO:0007669"/>
    <property type="project" value="TreeGrafter"/>
</dbReference>
<name>A0AA39HW86_9BILA</name>
<dbReference type="EMBL" id="JAUCMV010000003">
    <property type="protein sequence ID" value="KAK0413197.1"/>
    <property type="molecule type" value="Genomic_DNA"/>
</dbReference>
<accession>A0AA39HW86</accession>
<keyword evidence="5" id="KW-0653">Protein transport</keyword>
<keyword evidence="8 11" id="KW-0472">Membrane</keyword>
<feature type="transmembrane region" description="Helical" evidence="11">
    <location>
        <begin position="362"/>
        <end position="381"/>
    </location>
</feature>
<evidence type="ECO:0000256" key="2">
    <source>
        <dbReference type="ARBA" id="ARBA00009063"/>
    </source>
</evidence>
<evidence type="ECO:0000256" key="9">
    <source>
        <dbReference type="SAM" id="Coils"/>
    </source>
</evidence>
<dbReference type="SUPFAM" id="SSF58038">
    <property type="entry name" value="SNARE fusion complex"/>
    <property type="match status" value="1"/>
</dbReference>
<keyword evidence="13" id="KW-1185">Reference proteome</keyword>
<keyword evidence="7 9" id="KW-0175">Coiled coil</keyword>
<dbReference type="GO" id="GO:0005783">
    <property type="term" value="C:endoplasmic reticulum"/>
    <property type="evidence" value="ECO:0007669"/>
    <property type="project" value="TreeGrafter"/>
</dbReference>
<dbReference type="AlphaFoldDB" id="A0AA39HW86"/>
<protein>
    <recommendedName>
        <fullName evidence="14">t-SNARE coiled-coil homology domain-containing protein</fullName>
    </recommendedName>
</protein>
<evidence type="ECO:0000256" key="11">
    <source>
        <dbReference type="SAM" id="Phobius"/>
    </source>
</evidence>
<dbReference type="Proteomes" id="UP001175271">
    <property type="component" value="Unassembled WGS sequence"/>
</dbReference>
<evidence type="ECO:0000256" key="8">
    <source>
        <dbReference type="ARBA" id="ARBA00023136"/>
    </source>
</evidence>
<evidence type="ECO:0000256" key="6">
    <source>
        <dbReference type="ARBA" id="ARBA00022989"/>
    </source>
</evidence>
<dbReference type="GO" id="GO:0031201">
    <property type="term" value="C:SNARE complex"/>
    <property type="evidence" value="ECO:0007669"/>
    <property type="project" value="TreeGrafter"/>
</dbReference>
<evidence type="ECO:0000313" key="12">
    <source>
        <dbReference type="EMBL" id="KAK0413197.1"/>
    </source>
</evidence>
<dbReference type="GO" id="GO:0015031">
    <property type="term" value="P:protein transport"/>
    <property type="evidence" value="ECO:0007669"/>
    <property type="project" value="UniProtKB-KW"/>
</dbReference>
<evidence type="ECO:0000256" key="4">
    <source>
        <dbReference type="ARBA" id="ARBA00022692"/>
    </source>
</evidence>
<keyword evidence="3" id="KW-0813">Transport</keyword>